<name>A0A8C9QYJ2_SCLFO</name>
<keyword evidence="8" id="KW-1185">Reference proteome</keyword>
<dbReference type="PRINTS" id="PR00290">
    <property type="entry name" value="KAZALINHBTR"/>
</dbReference>
<keyword evidence="4" id="KW-0722">Serine protease inhibitor</keyword>
<dbReference type="GO" id="GO:0005576">
    <property type="term" value="C:extracellular region"/>
    <property type="evidence" value="ECO:0007669"/>
    <property type="project" value="UniProtKB-SubCell"/>
</dbReference>
<keyword evidence="5" id="KW-1015">Disulfide bond</keyword>
<evidence type="ECO:0000256" key="2">
    <source>
        <dbReference type="ARBA" id="ARBA00022525"/>
    </source>
</evidence>
<dbReference type="PANTHER" id="PTHR47729">
    <property type="entry name" value="SERINE PEPTIDASE INHIBITOR, KAZAL TYPE 2, TANDEM DUPLICATE 1-RELATED"/>
    <property type="match status" value="1"/>
</dbReference>
<protein>
    <recommendedName>
        <fullName evidence="6">Kazal-like domain-containing protein</fullName>
    </recommendedName>
</protein>
<keyword evidence="3" id="KW-0646">Protease inhibitor</keyword>
<keyword evidence="2" id="KW-0964">Secreted</keyword>
<evidence type="ECO:0000256" key="1">
    <source>
        <dbReference type="ARBA" id="ARBA00004613"/>
    </source>
</evidence>
<organism evidence="7 8">
    <name type="scientific">Scleropages formosus</name>
    <name type="common">Asian bonytongue</name>
    <name type="synonym">Osteoglossum formosum</name>
    <dbReference type="NCBI Taxonomy" id="113540"/>
    <lineage>
        <taxon>Eukaryota</taxon>
        <taxon>Metazoa</taxon>
        <taxon>Chordata</taxon>
        <taxon>Craniata</taxon>
        <taxon>Vertebrata</taxon>
        <taxon>Euteleostomi</taxon>
        <taxon>Actinopterygii</taxon>
        <taxon>Neopterygii</taxon>
        <taxon>Teleostei</taxon>
        <taxon>Osteoglossocephala</taxon>
        <taxon>Osteoglossomorpha</taxon>
        <taxon>Osteoglossiformes</taxon>
        <taxon>Osteoglossidae</taxon>
        <taxon>Scleropages</taxon>
    </lineage>
</organism>
<dbReference type="InterPro" id="IPR001239">
    <property type="entry name" value="Prot_inh_Kazal-m"/>
</dbReference>
<evidence type="ECO:0000256" key="3">
    <source>
        <dbReference type="ARBA" id="ARBA00022690"/>
    </source>
</evidence>
<dbReference type="GO" id="GO:0004867">
    <property type="term" value="F:serine-type endopeptidase inhibitor activity"/>
    <property type="evidence" value="ECO:0007669"/>
    <property type="project" value="UniProtKB-KW"/>
</dbReference>
<dbReference type="PROSITE" id="PS00282">
    <property type="entry name" value="KAZAL_1"/>
    <property type="match status" value="1"/>
</dbReference>
<evidence type="ECO:0000313" key="7">
    <source>
        <dbReference type="Ensembl" id="ENSSFOP00015005080.2"/>
    </source>
</evidence>
<dbReference type="AlphaFoldDB" id="A0A8C9QYJ2"/>
<dbReference type="InterPro" id="IPR036058">
    <property type="entry name" value="Kazal_dom_sf"/>
</dbReference>
<comment type="subcellular location">
    <subcellularLocation>
        <location evidence="1">Secreted</location>
    </subcellularLocation>
</comment>
<sequence length="58" mass="6200">MGLCLQPVCSDMSKVGACPLNYVPVCGTDGNTYANECALCFRRLEAKTEILVTKDGPC</sequence>
<feature type="domain" description="Kazal-like" evidence="6">
    <location>
        <begin position="5"/>
        <end position="58"/>
    </location>
</feature>
<proteinExistence type="predicted"/>
<reference evidence="7" key="2">
    <citation type="submission" date="2025-08" db="UniProtKB">
        <authorList>
            <consortium name="Ensembl"/>
        </authorList>
    </citation>
    <scope>IDENTIFICATION</scope>
</reference>
<dbReference type="PANTHER" id="PTHR47729:SF1">
    <property type="entry name" value="OVOMUCOID-LIKE-RELATED"/>
    <property type="match status" value="1"/>
</dbReference>
<evidence type="ECO:0000256" key="4">
    <source>
        <dbReference type="ARBA" id="ARBA00022900"/>
    </source>
</evidence>
<dbReference type="Gene3D" id="3.30.60.30">
    <property type="match status" value="1"/>
</dbReference>
<accession>A0A8C9QYJ2</accession>
<dbReference type="Ensembl" id="ENSSFOT00015005164.2">
    <property type="protein sequence ID" value="ENSSFOP00015005080.2"/>
    <property type="gene ID" value="ENSSFOG00015003319.2"/>
</dbReference>
<dbReference type="PROSITE" id="PS51465">
    <property type="entry name" value="KAZAL_2"/>
    <property type="match status" value="1"/>
</dbReference>
<dbReference type="SUPFAM" id="SSF100895">
    <property type="entry name" value="Kazal-type serine protease inhibitors"/>
    <property type="match status" value="1"/>
</dbReference>
<dbReference type="SMART" id="SM00280">
    <property type="entry name" value="KAZAL"/>
    <property type="match status" value="1"/>
</dbReference>
<dbReference type="InterPro" id="IPR051597">
    <property type="entry name" value="Bifunctional_prot_inhibitor"/>
</dbReference>
<evidence type="ECO:0000259" key="6">
    <source>
        <dbReference type="PROSITE" id="PS51465"/>
    </source>
</evidence>
<dbReference type="Pfam" id="PF00050">
    <property type="entry name" value="Kazal_1"/>
    <property type="match status" value="1"/>
</dbReference>
<dbReference type="InterPro" id="IPR002350">
    <property type="entry name" value="Kazal_dom"/>
</dbReference>
<dbReference type="GeneTree" id="ENSGT01000000214976"/>
<reference evidence="7" key="3">
    <citation type="submission" date="2025-09" db="UniProtKB">
        <authorList>
            <consortium name="Ensembl"/>
        </authorList>
    </citation>
    <scope>IDENTIFICATION</scope>
</reference>
<evidence type="ECO:0000313" key="8">
    <source>
        <dbReference type="Proteomes" id="UP000694397"/>
    </source>
</evidence>
<reference evidence="7 8" key="1">
    <citation type="submission" date="2019-04" db="EMBL/GenBank/DDBJ databases">
        <authorList>
            <consortium name="Wellcome Sanger Institute Data Sharing"/>
        </authorList>
    </citation>
    <scope>NUCLEOTIDE SEQUENCE [LARGE SCALE GENOMIC DNA]</scope>
</reference>
<dbReference type="Proteomes" id="UP000694397">
    <property type="component" value="Chromosome 9"/>
</dbReference>
<evidence type="ECO:0000256" key="5">
    <source>
        <dbReference type="ARBA" id="ARBA00023157"/>
    </source>
</evidence>
<dbReference type="OrthoDB" id="126772at2759"/>